<dbReference type="OrthoDB" id="9806130at2"/>
<reference evidence="13 14" key="1">
    <citation type="submission" date="2019-04" db="EMBL/GenBank/DDBJ databases">
        <title>Microbes associate with the intestines of laboratory mice.</title>
        <authorList>
            <person name="Navarre W."/>
            <person name="Wong E."/>
            <person name="Huang K.C."/>
            <person name="Tropini C."/>
            <person name="Ng K."/>
            <person name="Yu B."/>
        </authorList>
    </citation>
    <scope>NUCLEOTIDE SEQUENCE [LARGE SCALE GENOMIC DNA]</scope>
    <source>
        <strain evidence="13 14">NM48_B13</strain>
    </source>
</reference>
<dbReference type="PROSITE" id="PS50110">
    <property type="entry name" value="RESPONSE_REGULATORY"/>
    <property type="match status" value="1"/>
</dbReference>
<dbReference type="InterPro" id="IPR001789">
    <property type="entry name" value="Sig_transdc_resp-reg_receiver"/>
</dbReference>
<dbReference type="InterPro" id="IPR003661">
    <property type="entry name" value="HisK_dim/P_dom"/>
</dbReference>
<dbReference type="Pfam" id="PF00072">
    <property type="entry name" value="Response_reg"/>
    <property type="match status" value="1"/>
</dbReference>
<dbReference type="InterPro" id="IPR003594">
    <property type="entry name" value="HATPase_dom"/>
</dbReference>
<evidence type="ECO:0000313" key="14">
    <source>
        <dbReference type="Proteomes" id="UP000309454"/>
    </source>
</evidence>
<evidence type="ECO:0000256" key="7">
    <source>
        <dbReference type="ARBA" id="ARBA00022777"/>
    </source>
</evidence>
<comment type="catalytic activity">
    <reaction evidence="1">
        <text>ATP + protein L-histidine = ADP + protein N-phospho-L-histidine.</text>
        <dbReference type="EC" id="2.7.13.3"/>
    </reaction>
</comment>
<evidence type="ECO:0000256" key="5">
    <source>
        <dbReference type="ARBA" id="ARBA00022553"/>
    </source>
</evidence>
<feature type="domain" description="Response regulatory" evidence="12">
    <location>
        <begin position="275"/>
        <end position="396"/>
    </location>
</feature>
<comment type="subcellular location">
    <subcellularLocation>
        <location evidence="2">Cell membrane</location>
    </subcellularLocation>
</comment>
<evidence type="ECO:0000256" key="4">
    <source>
        <dbReference type="ARBA" id="ARBA00012438"/>
    </source>
</evidence>
<dbReference type="SMART" id="SM00387">
    <property type="entry name" value="HATPase_c"/>
    <property type="match status" value="1"/>
</dbReference>
<dbReference type="PROSITE" id="PS50109">
    <property type="entry name" value="HIS_KIN"/>
    <property type="match status" value="1"/>
</dbReference>
<dbReference type="FunFam" id="3.30.565.10:FF:000010">
    <property type="entry name" value="Sensor histidine kinase RcsC"/>
    <property type="match status" value="1"/>
</dbReference>
<dbReference type="AlphaFoldDB" id="A0A4T9THW3"/>
<organism evidence="13 14">
    <name type="scientific">Parvibacter caecicola</name>
    <dbReference type="NCBI Taxonomy" id="747645"/>
    <lineage>
        <taxon>Bacteria</taxon>
        <taxon>Bacillati</taxon>
        <taxon>Actinomycetota</taxon>
        <taxon>Coriobacteriia</taxon>
        <taxon>Coriobacteriales</taxon>
        <taxon>Coriobacteriaceae</taxon>
        <taxon>Parvibacter</taxon>
    </lineage>
</organism>
<keyword evidence="7" id="KW-0418">Kinase</keyword>
<keyword evidence="6" id="KW-0808">Transferase</keyword>
<dbReference type="Proteomes" id="UP000309454">
    <property type="component" value="Unassembled WGS sequence"/>
</dbReference>
<dbReference type="Pfam" id="PF02518">
    <property type="entry name" value="HATPase_c"/>
    <property type="match status" value="1"/>
</dbReference>
<dbReference type="SMART" id="SM00448">
    <property type="entry name" value="REC"/>
    <property type="match status" value="1"/>
</dbReference>
<evidence type="ECO:0000259" key="12">
    <source>
        <dbReference type="PROSITE" id="PS50110"/>
    </source>
</evidence>
<dbReference type="CDD" id="cd17546">
    <property type="entry name" value="REC_hyHK_CKI1_RcsC-like"/>
    <property type="match status" value="1"/>
</dbReference>
<dbReference type="GO" id="GO:0005886">
    <property type="term" value="C:plasma membrane"/>
    <property type="evidence" value="ECO:0007669"/>
    <property type="project" value="UniProtKB-SubCell"/>
</dbReference>
<evidence type="ECO:0000256" key="1">
    <source>
        <dbReference type="ARBA" id="ARBA00000085"/>
    </source>
</evidence>
<evidence type="ECO:0000256" key="3">
    <source>
        <dbReference type="ARBA" id="ARBA00006402"/>
    </source>
</evidence>
<keyword evidence="14" id="KW-1185">Reference proteome</keyword>
<dbReference type="PRINTS" id="PR00344">
    <property type="entry name" value="BCTRLSENSOR"/>
</dbReference>
<evidence type="ECO:0000256" key="2">
    <source>
        <dbReference type="ARBA" id="ARBA00004236"/>
    </source>
</evidence>
<dbReference type="InterPro" id="IPR004358">
    <property type="entry name" value="Sig_transdc_His_kin-like_C"/>
</dbReference>
<dbReference type="GO" id="GO:0000155">
    <property type="term" value="F:phosphorelay sensor kinase activity"/>
    <property type="evidence" value="ECO:0007669"/>
    <property type="project" value="InterPro"/>
</dbReference>
<feature type="modified residue" description="4-aspartylphosphate" evidence="10">
    <location>
        <position position="327"/>
    </location>
</feature>
<proteinExistence type="inferred from homology"/>
<dbReference type="PANTHER" id="PTHR43047:SF72">
    <property type="entry name" value="OSMOSENSING HISTIDINE PROTEIN KINASE SLN1"/>
    <property type="match status" value="1"/>
</dbReference>
<comment type="similarity">
    <text evidence="3">In the N-terminal section; belongs to the phytochrome family.</text>
</comment>
<dbReference type="RefSeq" id="WP_136845733.1">
    <property type="nucleotide sequence ID" value="NZ_CAQPRS010000008.1"/>
</dbReference>
<dbReference type="SUPFAM" id="SSF52172">
    <property type="entry name" value="CheY-like"/>
    <property type="match status" value="1"/>
</dbReference>
<dbReference type="CDD" id="cd00082">
    <property type="entry name" value="HisKA"/>
    <property type="match status" value="1"/>
</dbReference>
<dbReference type="SMART" id="SM00388">
    <property type="entry name" value="HisKA"/>
    <property type="match status" value="1"/>
</dbReference>
<protein>
    <recommendedName>
        <fullName evidence="9">Circadian input-output histidine kinase CikA</fullName>
        <ecNumber evidence="4">2.7.13.3</ecNumber>
    </recommendedName>
</protein>
<sequence>MGAGLHGNGEGSSADLARLSHDLRTPMNSITGFTRIALDHLDDPAKVQDCLQKILDSGQHMTALINDILDQGRLESGKVSMAHQPLSLRATAAWACDIVQVQAAEKALDFKVDLTGVDHDKVVGDGVRLRQVLQNLVSNAVKFTPPGGAVVLTVREEASEGVERSWFVFEVADTGCGMSPEFMEVLFEPFSRETLPSTYSEEGTGLGMVIAKGLVELMGGAITVDSQVGEGTTVTVRLPLQLSAGLQAMAAGGADDVALTANDLEACAAPVAGCHVLVADDDGLSRELLRELLGQYGVRITEAADGREALEKVLAADPHGFDAVLLDMHMPHLDGIAVARAIRDSAREDAATLPVIAVSADNFEEDCARALSHGVNAYVAKPFSSHQLISTLAQHVAR</sequence>
<keyword evidence="5 10" id="KW-0597">Phosphoprotein</keyword>
<dbReference type="SUPFAM" id="SSF47384">
    <property type="entry name" value="Homodimeric domain of signal transducing histidine kinase"/>
    <property type="match status" value="1"/>
</dbReference>
<evidence type="ECO:0000259" key="11">
    <source>
        <dbReference type="PROSITE" id="PS50109"/>
    </source>
</evidence>
<dbReference type="InterPro" id="IPR036890">
    <property type="entry name" value="HATPase_C_sf"/>
</dbReference>
<name>A0A4T9THW3_9ACTN</name>
<dbReference type="Gene3D" id="3.30.565.10">
    <property type="entry name" value="Histidine kinase-like ATPase, C-terminal domain"/>
    <property type="match status" value="1"/>
</dbReference>
<dbReference type="Pfam" id="PF00512">
    <property type="entry name" value="HisKA"/>
    <property type="match status" value="1"/>
</dbReference>
<gene>
    <name evidence="13" type="ORF">E5982_05470</name>
</gene>
<evidence type="ECO:0000313" key="13">
    <source>
        <dbReference type="EMBL" id="TJW10727.1"/>
    </source>
</evidence>
<dbReference type="InterPro" id="IPR005467">
    <property type="entry name" value="His_kinase_dom"/>
</dbReference>
<evidence type="ECO:0000256" key="10">
    <source>
        <dbReference type="PROSITE-ProRule" id="PRU00169"/>
    </source>
</evidence>
<dbReference type="InterPro" id="IPR036097">
    <property type="entry name" value="HisK_dim/P_sf"/>
</dbReference>
<dbReference type="PANTHER" id="PTHR43047">
    <property type="entry name" value="TWO-COMPONENT HISTIDINE PROTEIN KINASE"/>
    <property type="match status" value="1"/>
</dbReference>
<evidence type="ECO:0000256" key="6">
    <source>
        <dbReference type="ARBA" id="ARBA00022679"/>
    </source>
</evidence>
<evidence type="ECO:0000256" key="8">
    <source>
        <dbReference type="ARBA" id="ARBA00023012"/>
    </source>
</evidence>
<dbReference type="EC" id="2.7.13.3" evidence="4"/>
<feature type="domain" description="Histidine kinase" evidence="11">
    <location>
        <begin position="18"/>
        <end position="242"/>
    </location>
</feature>
<keyword evidence="8" id="KW-0902">Two-component regulatory system</keyword>
<dbReference type="EMBL" id="SSTM01000003">
    <property type="protein sequence ID" value="TJW10727.1"/>
    <property type="molecule type" value="Genomic_DNA"/>
</dbReference>
<evidence type="ECO:0000256" key="9">
    <source>
        <dbReference type="ARBA" id="ARBA00074306"/>
    </source>
</evidence>
<dbReference type="SUPFAM" id="SSF55874">
    <property type="entry name" value="ATPase domain of HSP90 chaperone/DNA topoisomerase II/histidine kinase"/>
    <property type="match status" value="1"/>
</dbReference>
<accession>A0A4T9THW3</accession>
<dbReference type="Gene3D" id="3.40.50.2300">
    <property type="match status" value="1"/>
</dbReference>
<dbReference type="GO" id="GO:0009927">
    <property type="term" value="F:histidine phosphotransfer kinase activity"/>
    <property type="evidence" value="ECO:0007669"/>
    <property type="project" value="TreeGrafter"/>
</dbReference>
<dbReference type="Gene3D" id="1.10.287.130">
    <property type="match status" value="1"/>
</dbReference>
<comment type="caution">
    <text evidence="13">The sequence shown here is derived from an EMBL/GenBank/DDBJ whole genome shotgun (WGS) entry which is preliminary data.</text>
</comment>
<dbReference type="CDD" id="cd16922">
    <property type="entry name" value="HATPase_EvgS-ArcB-TorS-like"/>
    <property type="match status" value="1"/>
</dbReference>
<dbReference type="InterPro" id="IPR011006">
    <property type="entry name" value="CheY-like_superfamily"/>
</dbReference>